<dbReference type="InterPro" id="IPR036388">
    <property type="entry name" value="WH-like_DNA-bd_sf"/>
</dbReference>
<feature type="domain" description="HTH arsR-type" evidence="1">
    <location>
        <begin position="21"/>
        <end position="116"/>
    </location>
</feature>
<dbReference type="SMART" id="SM00418">
    <property type="entry name" value="HTH_ARSR"/>
    <property type="match status" value="1"/>
</dbReference>
<dbReference type="AlphaFoldDB" id="A0A6G4XYE5"/>
<dbReference type="Proteomes" id="UP000481109">
    <property type="component" value="Unassembled WGS sequence"/>
</dbReference>
<dbReference type="CDD" id="cd00090">
    <property type="entry name" value="HTH_ARSR"/>
    <property type="match status" value="1"/>
</dbReference>
<name>A0A6G4XYE5_9ACTN</name>
<evidence type="ECO:0000259" key="1">
    <source>
        <dbReference type="SMART" id="SM00418"/>
    </source>
</evidence>
<dbReference type="InterPro" id="IPR036390">
    <property type="entry name" value="WH_DNA-bd_sf"/>
</dbReference>
<evidence type="ECO:0000313" key="3">
    <source>
        <dbReference type="Proteomes" id="UP000481109"/>
    </source>
</evidence>
<dbReference type="GO" id="GO:0003700">
    <property type="term" value="F:DNA-binding transcription factor activity"/>
    <property type="evidence" value="ECO:0007669"/>
    <property type="project" value="InterPro"/>
</dbReference>
<dbReference type="Gene3D" id="1.10.10.10">
    <property type="entry name" value="Winged helix-like DNA-binding domain superfamily/Winged helix DNA-binding domain"/>
    <property type="match status" value="1"/>
</dbReference>
<dbReference type="RefSeq" id="WP_165337094.1">
    <property type="nucleotide sequence ID" value="NZ_JAAKZW010000387.1"/>
</dbReference>
<gene>
    <name evidence="2" type="ORF">G6045_39605</name>
</gene>
<protein>
    <submittedName>
        <fullName evidence="2">Helix-turn-helix transcriptional regulator</fullName>
    </submittedName>
</protein>
<dbReference type="Pfam" id="PF12840">
    <property type="entry name" value="HTH_20"/>
    <property type="match status" value="1"/>
</dbReference>
<dbReference type="InterPro" id="IPR011991">
    <property type="entry name" value="ArsR-like_HTH"/>
</dbReference>
<evidence type="ECO:0000313" key="2">
    <source>
        <dbReference type="EMBL" id="NGO81714.1"/>
    </source>
</evidence>
<sequence length="211" mass="23445">MVEKKHDPTPNPRETRLADPKALRAYSHPTRIKLVGMLRREGPFTATRAAELTGESVASCSYHLRMLEKYGLVEQAGGGQGREKPWRATTAYTSWPEYSEDPAVAEAATALSVAVAELYFEQTIKAIESRHLLPRVWQEAEAFGDSQLYLTAGELADLRAKLEDLVRPYEVRNDEPAQRPEGARVVQFMRMAFALTDQPKGRDGDGRGGSA</sequence>
<dbReference type="EMBL" id="JAAKZW010000387">
    <property type="protein sequence ID" value="NGO81714.1"/>
    <property type="molecule type" value="Genomic_DNA"/>
</dbReference>
<reference evidence="2 3" key="1">
    <citation type="submission" date="2020-02" db="EMBL/GenBank/DDBJ databases">
        <title>Whole-genome analyses of novel actinobacteria.</title>
        <authorList>
            <person name="Sahin N."/>
            <person name="Tokatli A."/>
        </authorList>
    </citation>
    <scope>NUCLEOTIDE SEQUENCE [LARGE SCALE GENOMIC DNA]</scope>
    <source>
        <strain evidence="2 3">YC504</strain>
    </source>
</reference>
<accession>A0A6G4XYE5</accession>
<organism evidence="2 3">
    <name type="scientific">Streptomyces mesophilus</name>
    <dbReference type="NCBI Taxonomy" id="1775132"/>
    <lineage>
        <taxon>Bacteria</taxon>
        <taxon>Bacillati</taxon>
        <taxon>Actinomycetota</taxon>
        <taxon>Actinomycetes</taxon>
        <taxon>Kitasatosporales</taxon>
        <taxon>Streptomycetaceae</taxon>
        <taxon>Streptomyces</taxon>
    </lineage>
</organism>
<proteinExistence type="predicted"/>
<dbReference type="SUPFAM" id="SSF46785">
    <property type="entry name" value="Winged helix' DNA-binding domain"/>
    <property type="match status" value="1"/>
</dbReference>
<keyword evidence="3" id="KW-1185">Reference proteome</keyword>
<comment type="caution">
    <text evidence="2">The sequence shown here is derived from an EMBL/GenBank/DDBJ whole genome shotgun (WGS) entry which is preliminary data.</text>
</comment>
<dbReference type="InterPro" id="IPR001845">
    <property type="entry name" value="HTH_ArsR_DNA-bd_dom"/>
</dbReference>